<dbReference type="Proteomes" id="UP000515150">
    <property type="component" value="Chromosome 2"/>
</dbReference>
<dbReference type="SUPFAM" id="SSF48726">
    <property type="entry name" value="Immunoglobulin"/>
    <property type="match status" value="2"/>
</dbReference>
<dbReference type="GeneID" id="114845356"/>
<keyword evidence="4" id="KW-0391">Immunity</keyword>
<dbReference type="InterPro" id="IPR013783">
    <property type="entry name" value="Ig-like_fold"/>
</dbReference>
<keyword evidence="8" id="KW-0812">Transmembrane</keyword>
<feature type="transmembrane region" description="Helical" evidence="8">
    <location>
        <begin position="248"/>
        <end position="272"/>
    </location>
</feature>
<evidence type="ECO:0000256" key="6">
    <source>
        <dbReference type="ARBA" id="ARBA00023157"/>
    </source>
</evidence>
<dbReference type="SMART" id="SM00409">
    <property type="entry name" value="IG"/>
    <property type="match status" value="2"/>
</dbReference>
<sequence length="331" mass="36724">MTSLKFALCLTCLLLWITASANNIKLSVRQEGGLISANAGDTVTLRCFYEGDVVMFFWYKQTQGQKPKLMSILYKYDQNKITFTDEFKNSSRFSLKTKSGNYHLTISDMRVSDSAIYYCASCSAYNFVFGDGVTVSVKGSGSNVPALVHQSVSGSIQPGDSVTLNCTVQTGTYDEQHSVYWFKDSEEARPGLIYTHGDRKDQCVYNLPLQSLNASHAETYHCGLASCGHILFGNGTKLDFRSDADSLVLVYFLGGALVLTTTLTVLLTLLVYRLHKANSCRYTDSQASSTVNAEGDEEADNLHYAALRKQRFSSSEKQKEQSHCVYSTVRQ</sequence>
<feature type="domain" description="Ig-like" evidence="10">
    <location>
        <begin position="40"/>
        <end position="119"/>
    </location>
</feature>
<dbReference type="Gene3D" id="2.60.40.10">
    <property type="entry name" value="Immunoglobulins"/>
    <property type="match status" value="2"/>
</dbReference>
<proteinExistence type="predicted"/>
<dbReference type="PROSITE" id="PS50835">
    <property type="entry name" value="IG_LIKE"/>
    <property type="match status" value="2"/>
</dbReference>
<dbReference type="AlphaFoldDB" id="A0A8M1H7E2"/>
<keyword evidence="8" id="KW-1133">Transmembrane helix</keyword>
<evidence type="ECO:0000256" key="2">
    <source>
        <dbReference type="ARBA" id="ARBA00022475"/>
    </source>
</evidence>
<keyword evidence="2" id="KW-1003">Cell membrane</keyword>
<evidence type="ECO:0000256" key="8">
    <source>
        <dbReference type="SAM" id="Phobius"/>
    </source>
</evidence>
<accession>A0A8M1H7E2</accession>
<keyword evidence="5 8" id="KW-0472">Membrane</keyword>
<evidence type="ECO:0000256" key="5">
    <source>
        <dbReference type="ARBA" id="ARBA00023136"/>
    </source>
</evidence>
<evidence type="ECO:0000256" key="9">
    <source>
        <dbReference type="SAM" id="SignalP"/>
    </source>
</evidence>
<dbReference type="SMART" id="SM00406">
    <property type="entry name" value="IGv"/>
    <property type="match status" value="1"/>
</dbReference>
<gene>
    <name evidence="12" type="primary">LOC114845356</name>
</gene>
<protein>
    <submittedName>
        <fullName evidence="12">Uncharacterized protein LOC114845356 isoform X1</fullName>
    </submittedName>
</protein>
<dbReference type="PANTHER" id="PTHR19433">
    <property type="entry name" value="T-CELL RECEPTOR ALPHA CHAIN V REGION-RELATED"/>
    <property type="match status" value="1"/>
</dbReference>
<evidence type="ECO:0000256" key="3">
    <source>
        <dbReference type="ARBA" id="ARBA00022729"/>
    </source>
</evidence>
<feature type="signal peptide" evidence="9">
    <location>
        <begin position="1"/>
        <end position="21"/>
    </location>
</feature>
<dbReference type="PANTHER" id="PTHR19433:SF127">
    <property type="entry name" value="NITR9"/>
    <property type="match status" value="1"/>
</dbReference>
<keyword evidence="6" id="KW-1015">Disulfide bond</keyword>
<feature type="domain" description="Ig-like" evidence="10">
    <location>
        <begin position="145"/>
        <end position="222"/>
    </location>
</feature>
<dbReference type="InterPro" id="IPR003599">
    <property type="entry name" value="Ig_sub"/>
</dbReference>
<dbReference type="GO" id="GO:0005886">
    <property type="term" value="C:plasma membrane"/>
    <property type="evidence" value="ECO:0007669"/>
    <property type="project" value="UniProtKB-SubCell"/>
</dbReference>
<dbReference type="GO" id="GO:0002376">
    <property type="term" value="P:immune system process"/>
    <property type="evidence" value="ECO:0007669"/>
    <property type="project" value="UniProtKB-KW"/>
</dbReference>
<evidence type="ECO:0000256" key="7">
    <source>
        <dbReference type="ARBA" id="ARBA00023180"/>
    </source>
</evidence>
<dbReference type="GO" id="GO:0009617">
    <property type="term" value="P:response to bacterium"/>
    <property type="evidence" value="ECO:0007669"/>
    <property type="project" value="TreeGrafter"/>
</dbReference>
<feature type="chain" id="PRO_5035450202" evidence="9">
    <location>
        <begin position="22"/>
        <end position="331"/>
    </location>
</feature>
<dbReference type="InterPro" id="IPR036179">
    <property type="entry name" value="Ig-like_dom_sf"/>
</dbReference>
<evidence type="ECO:0000256" key="1">
    <source>
        <dbReference type="ARBA" id="ARBA00004236"/>
    </source>
</evidence>
<evidence type="ECO:0000259" key="10">
    <source>
        <dbReference type="PROSITE" id="PS50835"/>
    </source>
</evidence>
<name>A0A8M1H7E2_BETSP</name>
<evidence type="ECO:0000256" key="4">
    <source>
        <dbReference type="ARBA" id="ARBA00022859"/>
    </source>
</evidence>
<dbReference type="CDD" id="cd00099">
    <property type="entry name" value="IgV"/>
    <property type="match status" value="1"/>
</dbReference>
<dbReference type="OrthoDB" id="9803478at2759"/>
<dbReference type="InterPro" id="IPR007110">
    <property type="entry name" value="Ig-like_dom"/>
</dbReference>
<evidence type="ECO:0000313" key="12">
    <source>
        <dbReference type="RefSeq" id="XP_040924356.1"/>
    </source>
</evidence>
<dbReference type="Pfam" id="PF07686">
    <property type="entry name" value="V-set"/>
    <property type="match status" value="1"/>
</dbReference>
<organism evidence="11 12">
    <name type="scientific">Betta splendens</name>
    <name type="common">Siamese fighting fish</name>
    <dbReference type="NCBI Taxonomy" id="158456"/>
    <lineage>
        <taxon>Eukaryota</taxon>
        <taxon>Metazoa</taxon>
        <taxon>Chordata</taxon>
        <taxon>Craniata</taxon>
        <taxon>Vertebrata</taxon>
        <taxon>Euteleostomi</taxon>
        <taxon>Actinopterygii</taxon>
        <taxon>Neopterygii</taxon>
        <taxon>Teleostei</taxon>
        <taxon>Neoteleostei</taxon>
        <taxon>Acanthomorphata</taxon>
        <taxon>Anabantaria</taxon>
        <taxon>Anabantiformes</taxon>
        <taxon>Anabantoidei</taxon>
        <taxon>Osphronemidae</taxon>
        <taxon>Betta</taxon>
    </lineage>
</organism>
<evidence type="ECO:0000313" key="11">
    <source>
        <dbReference type="Proteomes" id="UP000515150"/>
    </source>
</evidence>
<keyword evidence="3 9" id="KW-0732">Signal</keyword>
<reference evidence="12" key="1">
    <citation type="submission" date="2025-08" db="UniProtKB">
        <authorList>
            <consortium name="RefSeq"/>
        </authorList>
    </citation>
    <scope>IDENTIFICATION</scope>
</reference>
<keyword evidence="7" id="KW-0325">Glycoprotein</keyword>
<dbReference type="RefSeq" id="XP_040924356.1">
    <property type="nucleotide sequence ID" value="XM_041068422.2"/>
</dbReference>
<dbReference type="InterPro" id="IPR052051">
    <property type="entry name" value="TCR_complex_component"/>
</dbReference>
<dbReference type="InterPro" id="IPR013106">
    <property type="entry name" value="Ig_V-set"/>
</dbReference>
<keyword evidence="11" id="KW-1185">Reference proteome</keyword>
<comment type="subcellular location">
    <subcellularLocation>
        <location evidence="1">Cell membrane</location>
    </subcellularLocation>
</comment>